<accession>A0A315ZX06</accession>
<evidence type="ECO:0000313" key="7">
    <source>
        <dbReference type="EMBL" id="SUQ14547.1"/>
    </source>
</evidence>
<dbReference type="PANTHER" id="PTHR10996:SF283">
    <property type="entry name" value="GLYOXYLATE_HYDROXYPYRUVATE REDUCTASE B"/>
    <property type="match status" value="1"/>
</dbReference>
<dbReference type="Proteomes" id="UP000254051">
    <property type="component" value="Unassembled WGS sequence"/>
</dbReference>
<dbReference type="InterPro" id="IPR029753">
    <property type="entry name" value="D-isomer_DH_CS"/>
</dbReference>
<dbReference type="InterPro" id="IPR036291">
    <property type="entry name" value="NAD(P)-bd_dom_sf"/>
</dbReference>
<dbReference type="PROSITE" id="PS00670">
    <property type="entry name" value="D_2_HYDROXYACID_DH_2"/>
    <property type="match status" value="1"/>
</dbReference>
<dbReference type="InterPro" id="IPR029752">
    <property type="entry name" value="D-isomer_DH_CS1"/>
</dbReference>
<evidence type="ECO:0000313" key="8">
    <source>
        <dbReference type="Proteomes" id="UP000254051"/>
    </source>
</evidence>
<dbReference type="EMBL" id="UHJJ01000006">
    <property type="protein sequence ID" value="SUQ14547.1"/>
    <property type="molecule type" value="Genomic_DNA"/>
</dbReference>
<dbReference type="GO" id="GO:0030267">
    <property type="term" value="F:glyoxylate reductase (NADPH) activity"/>
    <property type="evidence" value="ECO:0007669"/>
    <property type="project" value="TreeGrafter"/>
</dbReference>
<dbReference type="SUPFAM" id="SSF52283">
    <property type="entry name" value="Formate/glycerate dehydrogenase catalytic domain-like"/>
    <property type="match status" value="1"/>
</dbReference>
<dbReference type="AlphaFoldDB" id="A0A315ZX06"/>
<proteinExistence type="inferred from homology"/>
<name>A0A315ZX06_9FIRM</name>
<feature type="domain" description="D-isomer specific 2-hydroxyacid dehydrogenase catalytic" evidence="5">
    <location>
        <begin position="17"/>
        <end position="316"/>
    </location>
</feature>
<dbReference type="PROSITE" id="PS00065">
    <property type="entry name" value="D_2_HYDROXYACID_DH_1"/>
    <property type="match status" value="1"/>
</dbReference>
<protein>
    <submittedName>
        <fullName evidence="7">D-3-phosphoglycerate dehydrogenase</fullName>
    </submittedName>
</protein>
<keyword evidence="2 4" id="KW-0560">Oxidoreductase</keyword>
<dbReference type="Gene3D" id="3.40.50.720">
    <property type="entry name" value="NAD(P)-binding Rossmann-like Domain"/>
    <property type="match status" value="2"/>
</dbReference>
<gene>
    <name evidence="7" type="ORF">SAMN05216529_106240</name>
</gene>
<dbReference type="FunFam" id="3.40.50.720:FF:000203">
    <property type="entry name" value="D-3-phosphoglycerate dehydrogenase (SerA)"/>
    <property type="match status" value="1"/>
</dbReference>
<dbReference type="SUPFAM" id="SSF51735">
    <property type="entry name" value="NAD(P)-binding Rossmann-fold domains"/>
    <property type="match status" value="1"/>
</dbReference>
<keyword evidence="3" id="KW-0520">NAD</keyword>
<sequence length="317" mass="34692">MKRYKVIVTARSFGKTDDQAKDILEKNGCKIVKIEAANGSVEEQIRKEIVDSDAVIAGLDDYTGEIIKSGKKLKVISRYGVGYDKVDLETAKKNNVAVTITPGANGDSVADMAVALMLDVARNVAYMDRTMKEKNQQRPDGVEMWQKTIGVIGAGRIGQGVARRCKGFDMRVLCYDMYENELFKKEVGAEYVDLNTLLKKSDFITIHSPLTPETENMIDKKAFAVMKNEAIIINTARGGIINEKDLYQALKGGAIRGAGLDATVKEPPYDSELLTLDNCIITPHAGAATKEASNKMSVLAAQNVVDILTRGVCDYQV</sequence>
<keyword evidence="8" id="KW-1185">Reference proteome</keyword>
<evidence type="ECO:0000259" key="6">
    <source>
        <dbReference type="Pfam" id="PF02826"/>
    </source>
</evidence>
<dbReference type="GO" id="GO:0016618">
    <property type="term" value="F:hydroxypyruvate reductase [NAD(P)H] activity"/>
    <property type="evidence" value="ECO:0007669"/>
    <property type="project" value="TreeGrafter"/>
</dbReference>
<feature type="domain" description="D-isomer specific 2-hydroxyacid dehydrogenase NAD-binding" evidence="6">
    <location>
        <begin position="114"/>
        <end position="286"/>
    </location>
</feature>
<dbReference type="OrthoDB" id="9805416at2"/>
<dbReference type="InterPro" id="IPR050223">
    <property type="entry name" value="D-isomer_2-hydroxyacid_DH"/>
</dbReference>
<evidence type="ECO:0000256" key="2">
    <source>
        <dbReference type="ARBA" id="ARBA00023002"/>
    </source>
</evidence>
<dbReference type="InterPro" id="IPR006139">
    <property type="entry name" value="D-isomer_2_OHA_DH_cat_dom"/>
</dbReference>
<evidence type="ECO:0000256" key="3">
    <source>
        <dbReference type="ARBA" id="ARBA00023027"/>
    </source>
</evidence>
<reference evidence="8" key="1">
    <citation type="submission" date="2017-07" db="EMBL/GenBank/DDBJ databases">
        <authorList>
            <person name="Varghese N."/>
            <person name="Submissions S."/>
        </authorList>
    </citation>
    <scope>NUCLEOTIDE SEQUENCE [LARGE SCALE GENOMIC DNA]</scope>
    <source>
        <strain evidence="8">NLAE-zl-C134</strain>
    </source>
</reference>
<evidence type="ECO:0000256" key="4">
    <source>
        <dbReference type="RuleBase" id="RU003719"/>
    </source>
</evidence>
<evidence type="ECO:0000256" key="1">
    <source>
        <dbReference type="ARBA" id="ARBA00005854"/>
    </source>
</evidence>
<dbReference type="CDD" id="cd12172">
    <property type="entry name" value="PGDH_like_2"/>
    <property type="match status" value="1"/>
</dbReference>
<dbReference type="PANTHER" id="PTHR10996">
    <property type="entry name" value="2-HYDROXYACID DEHYDROGENASE-RELATED"/>
    <property type="match status" value="1"/>
</dbReference>
<dbReference type="GO" id="GO:0051287">
    <property type="term" value="F:NAD binding"/>
    <property type="evidence" value="ECO:0007669"/>
    <property type="project" value="InterPro"/>
</dbReference>
<evidence type="ECO:0000259" key="5">
    <source>
        <dbReference type="Pfam" id="PF00389"/>
    </source>
</evidence>
<dbReference type="RefSeq" id="WP_109711520.1">
    <property type="nucleotide sequence ID" value="NZ_QGDS01000006.1"/>
</dbReference>
<dbReference type="InterPro" id="IPR006140">
    <property type="entry name" value="D-isomer_DH_NAD-bd"/>
</dbReference>
<comment type="similarity">
    <text evidence="1 4">Belongs to the D-isomer specific 2-hydroxyacid dehydrogenase family.</text>
</comment>
<dbReference type="GO" id="GO:0005829">
    <property type="term" value="C:cytosol"/>
    <property type="evidence" value="ECO:0007669"/>
    <property type="project" value="TreeGrafter"/>
</dbReference>
<dbReference type="Pfam" id="PF02826">
    <property type="entry name" value="2-Hacid_dh_C"/>
    <property type="match status" value="1"/>
</dbReference>
<dbReference type="Pfam" id="PF00389">
    <property type="entry name" value="2-Hacid_dh"/>
    <property type="match status" value="1"/>
</dbReference>
<organism evidence="7 8">
    <name type="scientific">Faecalicatena contorta</name>
    <dbReference type="NCBI Taxonomy" id="39482"/>
    <lineage>
        <taxon>Bacteria</taxon>
        <taxon>Bacillati</taxon>
        <taxon>Bacillota</taxon>
        <taxon>Clostridia</taxon>
        <taxon>Lachnospirales</taxon>
        <taxon>Lachnospiraceae</taxon>
        <taxon>Faecalicatena</taxon>
    </lineage>
</organism>